<comment type="caution">
    <text evidence="9">The sequence shown here is derived from an EMBL/GenBank/DDBJ whole genome shotgun (WGS) entry which is preliminary data.</text>
</comment>
<evidence type="ECO:0000313" key="10">
    <source>
        <dbReference type="Proteomes" id="UP000230000"/>
    </source>
</evidence>
<dbReference type="InterPro" id="IPR011990">
    <property type="entry name" value="TPR-like_helical_dom_sf"/>
</dbReference>
<dbReference type="OrthoDB" id="9792139at2"/>
<dbReference type="Proteomes" id="UP000230000">
    <property type="component" value="Unassembled WGS sequence"/>
</dbReference>
<evidence type="ECO:0000313" key="9">
    <source>
        <dbReference type="EMBL" id="PJJ76671.1"/>
    </source>
</evidence>
<dbReference type="SUPFAM" id="SSF48452">
    <property type="entry name" value="TPR-like"/>
    <property type="match status" value="1"/>
</dbReference>
<dbReference type="Pfam" id="PF07980">
    <property type="entry name" value="SusD_RagB"/>
    <property type="match status" value="1"/>
</dbReference>
<comment type="subcellular location">
    <subcellularLocation>
        <location evidence="1">Cell outer membrane</location>
    </subcellularLocation>
</comment>
<reference evidence="9 10" key="1">
    <citation type="submission" date="2017-11" db="EMBL/GenBank/DDBJ databases">
        <title>Genomic Encyclopedia of Archaeal and Bacterial Type Strains, Phase II (KMG-II): From Individual Species to Whole Genera.</title>
        <authorList>
            <person name="Goeker M."/>
        </authorList>
    </citation>
    <scope>NUCLEOTIDE SEQUENCE [LARGE SCALE GENOMIC DNA]</scope>
    <source>
        <strain evidence="9 10">DSM 27268</strain>
    </source>
</reference>
<evidence type="ECO:0000256" key="5">
    <source>
        <dbReference type="ARBA" id="ARBA00023237"/>
    </source>
</evidence>
<keyword evidence="4" id="KW-0472">Membrane</keyword>
<evidence type="ECO:0000259" key="7">
    <source>
        <dbReference type="Pfam" id="PF07980"/>
    </source>
</evidence>
<feature type="domain" description="SusD-like N-terminal" evidence="8">
    <location>
        <begin position="111"/>
        <end position="235"/>
    </location>
</feature>
<dbReference type="GO" id="GO:0009279">
    <property type="term" value="C:cell outer membrane"/>
    <property type="evidence" value="ECO:0007669"/>
    <property type="project" value="UniProtKB-SubCell"/>
</dbReference>
<evidence type="ECO:0000259" key="8">
    <source>
        <dbReference type="Pfam" id="PF14322"/>
    </source>
</evidence>
<keyword evidence="10" id="KW-1185">Reference proteome</keyword>
<feature type="region of interest" description="Disordered" evidence="6">
    <location>
        <begin position="338"/>
        <end position="372"/>
    </location>
</feature>
<dbReference type="Pfam" id="PF14322">
    <property type="entry name" value="SusD-like_3"/>
    <property type="match status" value="1"/>
</dbReference>
<feature type="domain" description="RagB/SusD" evidence="7">
    <location>
        <begin position="280"/>
        <end position="592"/>
    </location>
</feature>
<dbReference type="InterPro" id="IPR033985">
    <property type="entry name" value="SusD-like_N"/>
</dbReference>
<dbReference type="RefSeq" id="WP_100315115.1">
    <property type="nucleotide sequence ID" value="NZ_PGFG01000001.1"/>
</dbReference>
<accession>A0A2M9CXM4</accession>
<name>A0A2M9CXM4_9BACT</name>
<dbReference type="PROSITE" id="PS51257">
    <property type="entry name" value="PROKAR_LIPOPROTEIN"/>
    <property type="match status" value="1"/>
</dbReference>
<keyword evidence="3" id="KW-0732">Signal</keyword>
<protein>
    <submittedName>
        <fullName evidence="9">Putative outer membrane starch-binding protein</fullName>
    </submittedName>
</protein>
<evidence type="ECO:0000256" key="4">
    <source>
        <dbReference type="ARBA" id="ARBA00023136"/>
    </source>
</evidence>
<comment type="similarity">
    <text evidence="2">Belongs to the SusD family.</text>
</comment>
<dbReference type="AlphaFoldDB" id="A0A2M9CXM4"/>
<sequence>MKNVLSSLILSAAIMLSMLLMSGCSNSFLNKPPIGNYDQNTLANRAGVEGLLIGAYSMLDGEGGPSQNIVGPWGTSADNWVFGSVCADDAHKGSDPGDQPDIVPLETWNPTPTNSYLEAKWQALYDAIQRCNDVLRIMRLAQDMTPADTIQVSAEARFLRALYHFEAKKIWNMVPWVDESITYGAGNWRVPNDEDIWPNIEADLQYAMANLPATQSEAGRANKYAAEAFLAKAYLFEHKYAQAEPLLDDLINNGVTAGGKKYALIKFSDNFDPAKNHNTPEDVFDAQMSVNDGAGANNANAGDVLNFPYGGGPGGCCGFFQPSYSLVNSYKTDPVTGLPMPDTYNNSDLKNDQGLSSSDPFTPDTTTPLDPRLDWTVGRRGIPYLDWGPFPGAAWIRNQASAGPYAPKKNVYYKSEQGTYTDNSSWTSGYTANNYHYIRFAQVLLWAAEVKVELGKLDQAQTYVNMVRARAADTTDWVRSVDGTHFAANYFIGLYPSGYFTSVGQARARTLVHFEEKLELAMEGHRFFDLVRWGEADSTLNAYAAHEVASGYTLMQGAHFTKGKNEYFPIPQQEIDRSTVNGQSVLKQNPGY</sequence>
<dbReference type="InterPro" id="IPR012944">
    <property type="entry name" value="SusD_RagB_dom"/>
</dbReference>
<dbReference type="EMBL" id="PGFG01000001">
    <property type="protein sequence ID" value="PJJ76671.1"/>
    <property type="molecule type" value="Genomic_DNA"/>
</dbReference>
<evidence type="ECO:0000256" key="3">
    <source>
        <dbReference type="ARBA" id="ARBA00022729"/>
    </source>
</evidence>
<keyword evidence="5" id="KW-0998">Cell outer membrane</keyword>
<dbReference type="Gene3D" id="1.25.40.390">
    <property type="match status" value="1"/>
</dbReference>
<gene>
    <name evidence="9" type="ORF">BXY57_2303</name>
</gene>
<evidence type="ECO:0000256" key="1">
    <source>
        <dbReference type="ARBA" id="ARBA00004442"/>
    </source>
</evidence>
<feature type="compositionally biased region" description="Low complexity" evidence="6">
    <location>
        <begin position="355"/>
        <end position="370"/>
    </location>
</feature>
<proteinExistence type="inferred from homology"/>
<evidence type="ECO:0000256" key="2">
    <source>
        <dbReference type="ARBA" id="ARBA00006275"/>
    </source>
</evidence>
<evidence type="ECO:0000256" key="6">
    <source>
        <dbReference type="SAM" id="MobiDB-lite"/>
    </source>
</evidence>
<organism evidence="9 10">
    <name type="scientific">Thermoflavifilum aggregans</name>
    <dbReference type="NCBI Taxonomy" id="454188"/>
    <lineage>
        <taxon>Bacteria</taxon>
        <taxon>Pseudomonadati</taxon>
        <taxon>Bacteroidota</taxon>
        <taxon>Chitinophagia</taxon>
        <taxon>Chitinophagales</taxon>
        <taxon>Chitinophagaceae</taxon>
        <taxon>Thermoflavifilum</taxon>
    </lineage>
</organism>